<evidence type="ECO:0000256" key="1">
    <source>
        <dbReference type="ARBA" id="ARBA00004141"/>
    </source>
</evidence>
<keyword evidence="4 7" id="KW-0812">Transmembrane</keyword>
<keyword evidence="3 7" id="KW-0813">Transport</keyword>
<feature type="transmembrane region" description="Helical" evidence="7">
    <location>
        <begin position="126"/>
        <end position="146"/>
    </location>
</feature>
<evidence type="ECO:0000256" key="4">
    <source>
        <dbReference type="ARBA" id="ARBA00022692"/>
    </source>
</evidence>
<evidence type="ECO:0000313" key="8">
    <source>
        <dbReference type="EMBL" id="KAK2603098.1"/>
    </source>
</evidence>
<comment type="similarity">
    <text evidence="2 7">Belongs to the ferroportin (FP) (TC 2.A.100) family. SLC40A subfamily.</text>
</comment>
<proteinExistence type="inferred from homology"/>
<protein>
    <recommendedName>
        <fullName evidence="7">Solute carrier family 40 member</fullName>
    </recommendedName>
</protein>
<keyword evidence="6 7" id="KW-0472">Membrane</keyword>
<keyword evidence="7" id="KW-0406">Ion transport</keyword>
<dbReference type="GO" id="GO:0016020">
    <property type="term" value="C:membrane"/>
    <property type="evidence" value="ECO:0007669"/>
    <property type="project" value="UniProtKB-SubCell"/>
</dbReference>
<keyword evidence="9" id="KW-1185">Reference proteome</keyword>
<evidence type="ECO:0000256" key="5">
    <source>
        <dbReference type="ARBA" id="ARBA00022989"/>
    </source>
</evidence>
<dbReference type="EMBL" id="JAUJFL010000005">
    <property type="protein sequence ID" value="KAK2603098.1"/>
    <property type="molecule type" value="Genomic_DNA"/>
</dbReference>
<comment type="subcellular location">
    <subcellularLocation>
        <location evidence="1 7">Membrane</location>
        <topology evidence="1 7">Multi-pass membrane protein</topology>
    </subcellularLocation>
</comment>
<keyword evidence="5 7" id="KW-1133">Transmembrane helix</keyword>
<gene>
    <name evidence="8" type="ORF">N8I77_009580</name>
</gene>
<name>A0AAD9SCY1_PHOAM</name>
<dbReference type="Proteomes" id="UP001265746">
    <property type="component" value="Unassembled WGS sequence"/>
</dbReference>
<comment type="function">
    <text evidence="7">May be involved in iron transport and iron homeostasis.</text>
</comment>
<dbReference type="SUPFAM" id="SSF103473">
    <property type="entry name" value="MFS general substrate transporter"/>
    <property type="match status" value="1"/>
</dbReference>
<organism evidence="8 9">
    <name type="scientific">Phomopsis amygdali</name>
    <name type="common">Fusicoccum amygdali</name>
    <dbReference type="NCBI Taxonomy" id="1214568"/>
    <lineage>
        <taxon>Eukaryota</taxon>
        <taxon>Fungi</taxon>
        <taxon>Dikarya</taxon>
        <taxon>Ascomycota</taxon>
        <taxon>Pezizomycotina</taxon>
        <taxon>Sordariomycetes</taxon>
        <taxon>Sordariomycetidae</taxon>
        <taxon>Diaporthales</taxon>
        <taxon>Diaporthaceae</taxon>
        <taxon>Diaporthe</taxon>
    </lineage>
</organism>
<reference evidence="8" key="1">
    <citation type="submission" date="2023-06" db="EMBL/GenBank/DDBJ databases">
        <authorList>
            <person name="Noh H."/>
        </authorList>
    </citation>
    <scope>NUCLEOTIDE SEQUENCE</scope>
    <source>
        <strain evidence="8">DUCC20226</strain>
    </source>
</reference>
<evidence type="ECO:0000256" key="3">
    <source>
        <dbReference type="ARBA" id="ARBA00022448"/>
    </source>
</evidence>
<evidence type="ECO:0000313" key="9">
    <source>
        <dbReference type="Proteomes" id="UP001265746"/>
    </source>
</evidence>
<evidence type="ECO:0000256" key="2">
    <source>
        <dbReference type="ARBA" id="ARBA00006279"/>
    </source>
</evidence>
<accession>A0AAD9SCY1</accession>
<dbReference type="AlphaFoldDB" id="A0AAD9SCY1"/>
<dbReference type="InterPro" id="IPR036259">
    <property type="entry name" value="MFS_trans_sf"/>
</dbReference>
<dbReference type="PANTHER" id="PTHR11660">
    <property type="entry name" value="SOLUTE CARRIER FAMILY 40 MEMBER"/>
    <property type="match status" value="1"/>
</dbReference>
<comment type="caution">
    <text evidence="8">The sequence shown here is derived from an EMBL/GenBank/DDBJ whole genome shotgun (WGS) entry which is preliminary data.</text>
</comment>
<sequence>MVTTLSVVFEVLATWTAPWLMGKIGPVRAGLWLGTWQVTMLAVGVAVFWAFADKPVVSASGLVGGTILSRLGLRGFDLCAQIIVQQDVEAEIRGAFSSVEAAWQNIFELLAYASTIVFSRPEQFKWPVLISVVAVASASMVFAAVVRRRRGHLLHLDALTKFLRSRAGRQTGQERGLERILSESN</sequence>
<dbReference type="GO" id="GO:0005381">
    <property type="term" value="F:iron ion transmembrane transporter activity"/>
    <property type="evidence" value="ECO:0007669"/>
    <property type="project" value="UniProtKB-UniRule"/>
</dbReference>
<dbReference type="PANTHER" id="PTHR11660:SF57">
    <property type="entry name" value="SOLUTE CARRIER FAMILY 40 MEMBER"/>
    <property type="match status" value="1"/>
</dbReference>
<dbReference type="Pfam" id="PF06963">
    <property type="entry name" value="FPN1"/>
    <property type="match status" value="1"/>
</dbReference>
<evidence type="ECO:0000256" key="7">
    <source>
        <dbReference type="RuleBase" id="RU365065"/>
    </source>
</evidence>
<comment type="caution">
    <text evidence="7">Lacks conserved residue(s) required for the propagation of feature annotation.</text>
</comment>
<evidence type="ECO:0000256" key="6">
    <source>
        <dbReference type="ARBA" id="ARBA00023136"/>
    </source>
</evidence>
<dbReference type="InterPro" id="IPR009716">
    <property type="entry name" value="Ferroportin-1"/>
</dbReference>
<feature type="transmembrane region" description="Helical" evidence="7">
    <location>
        <begin position="31"/>
        <end position="52"/>
    </location>
</feature>